<evidence type="ECO:0000259" key="2">
    <source>
        <dbReference type="PROSITE" id="PS50883"/>
    </source>
</evidence>
<dbReference type="PROSITE" id="PS50883">
    <property type="entry name" value="EAL"/>
    <property type="match status" value="1"/>
</dbReference>
<dbReference type="Proteomes" id="UP000264006">
    <property type="component" value="Chromosome"/>
</dbReference>
<evidence type="ECO:0000313" key="5">
    <source>
        <dbReference type="Proteomes" id="UP000264006"/>
    </source>
</evidence>
<dbReference type="Pfam" id="PF00990">
    <property type="entry name" value="GGDEF"/>
    <property type="match status" value="1"/>
</dbReference>
<dbReference type="SUPFAM" id="SSF55785">
    <property type="entry name" value="PYP-like sensor domain (PAS domain)"/>
    <property type="match status" value="1"/>
</dbReference>
<organism evidence="4 5">
    <name type="scientific">Euzebya pacifica</name>
    <dbReference type="NCBI Taxonomy" id="1608957"/>
    <lineage>
        <taxon>Bacteria</taxon>
        <taxon>Bacillati</taxon>
        <taxon>Actinomycetota</taxon>
        <taxon>Nitriliruptoria</taxon>
        <taxon>Euzebyales</taxon>
    </lineage>
</organism>
<dbReference type="KEGG" id="euz:DVS28_a3839"/>
<dbReference type="Pfam" id="PF00563">
    <property type="entry name" value="EAL"/>
    <property type="match status" value="1"/>
</dbReference>
<dbReference type="InterPro" id="IPR035965">
    <property type="entry name" value="PAS-like_dom_sf"/>
</dbReference>
<keyword evidence="5" id="KW-1185">Reference proteome</keyword>
<dbReference type="FunFam" id="3.30.70.270:FF:000001">
    <property type="entry name" value="Diguanylate cyclase domain protein"/>
    <property type="match status" value="1"/>
</dbReference>
<protein>
    <submittedName>
        <fullName evidence="4">Diguanylate cyclase/phosphodiesterase (GGDEF &amp; EAL domains) with PAS/PAC sensor(S)</fullName>
    </submittedName>
</protein>
<dbReference type="InterPro" id="IPR000160">
    <property type="entry name" value="GGDEF_dom"/>
</dbReference>
<dbReference type="Gene3D" id="3.30.450.20">
    <property type="entry name" value="PAS domain"/>
    <property type="match status" value="1"/>
</dbReference>
<dbReference type="NCBIfam" id="TIGR00254">
    <property type="entry name" value="GGDEF"/>
    <property type="match status" value="1"/>
</dbReference>
<dbReference type="PROSITE" id="PS50887">
    <property type="entry name" value="GGDEF"/>
    <property type="match status" value="1"/>
</dbReference>
<dbReference type="InterPro" id="IPR001633">
    <property type="entry name" value="EAL_dom"/>
</dbReference>
<dbReference type="InterPro" id="IPR000700">
    <property type="entry name" value="PAS-assoc_C"/>
</dbReference>
<dbReference type="PANTHER" id="PTHR44757:SF2">
    <property type="entry name" value="BIOFILM ARCHITECTURE MAINTENANCE PROTEIN MBAA"/>
    <property type="match status" value="1"/>
</dbReference>
<name>A0A346Y214_9ACTN</name>
<dbReference type="SUPFAM" id="SSF55073">
    <property type="entry name" value="Nucleotide cyclase"/>
    <property type="match status" value="1"/>
</dbReference>
<sequence length="786" mass="85944">MVYANRAAGRFLRCAPALLVGRHYADLVEDRQRAKELLATRDVGTVERRLIQRFCLDDGDANWGIAMFGGVEADHTRWVRLEPMIQDTSETMAPVIALVEALVGADRTWLLHDKGAHVEVVSTTIVDDTPQPVQFRIDHDRHPALHDILEEGRSIRWRSLEGLADIYPGWEMSELEGLESGMVVPLLEDGAVLGAVCWGWAIPGPPPVDDQQLLSGAERVAAAVRSREQHRLVVSAQQEATALAMRFQTVVEELEEGVVLWHGEQDLTPLAINPATERLLGIDQMAQLDDVLLRGADGDELGPGFLRRHARTAMDSGAAEVRLVQLADGAEVRWLTLRSRPPMRDADLAAVSILVDVTDRHLAEARLRHQMLHDALTGLANRTLLMDRLAQELQRARRHGGQVAVFFLDLDDFKRVNDTLGHDVGDALLVHVAGLLRSAVRPDDTVARLGGDEFVLVCDIESSENAWDIAKRIHATSQTGMEVGDGARLRPAFSIGMVLADPETVDPVALLRDADSAMYAAKERGKGRTELFGPEHRRTAAARRTLQAGLRDGVEAGEVVPWFQPVVDLRTGRVVAAEALARWQRADDVLGPDRFLSLAQDAGFMAELGDTLLRRAADSSSRHRGATELDLHLNCTPAELVDGRYARSLRSLHEQAVLDPHRLVLDLTEDVLLTGAGDIKAQIAELRAMGVRVSLDDFGTGLSSLVHLRRFGVDIVKIDRSLVAGLPHDNDSAALVAGIFGMAGALGLKTVAEGVETVEQRDWLLERGCDFAQGHLFGSASPTLPS</sequence>
<dbReference type="PANTHER" id="PTHR44757">
    <property type="entry name" value="DIGUANYLATE CYCLASE DGCP"/>
    <property type="match status" value="1"/>
</dbReference>
<dbReference type="Gene3D" id="3.30.450.40">
    <property type="match status" value="1"/>
</dbReference>
<gene>
    <name evidence="4" type="ORF">DVS28_a3839</name>
</gene>
<proteinExistence type="predicted"/>
<dbReference type="CDD" id="cd01948">
    <property type="entry name" value="EAL"/>
    <property type="match status" value="1"/>
</dbReference>
<dbReference type="AlphaFoldDB" id="A0A346Y214"/>
<dbReference type="SUPFAM" id="SSF141868">
    <property type="entry name" value="EAL domain-like"/>
    <property type="match status" value="1"/>
</dbReference>
<feature type="domain" description="PAC" evidence="1">
    <location>
        <begin position="317"/>
        <end position="369"/>
    </location>
</feature>
<accession>A0A346Y214</accession>
<dbReference type="InterPro" id="IPR052155">
    <property type="entry name" value="Biofilm_reg_signaling"/>
</dbReference>
<dbReference type="InterPro" id="IPR035919">
    <property type="entry name" value="EAL_sf"/>
</dbReference>
<dbReference type="SMART" id="SM00052">
    <property type="entry name" value="EAL"/>
    <property type="match status" value="1"/>
</dbReference>
<reference evidence="4 5" key="1">
    <citation type="submission" date="2018-09" db="EMBL/GenBank/DDBJ databases">
        <title>Complete genome sequence of Euzebya sp. DY32-46 isolated from seawater of Pacific Ocean.</title>
        <authorList>
            <person name="Xu L."/>
            <person name="Wu Y.-H."/>
            <person name="Xu X.-W."/>
        </authorList>
    </citation>
    <scope>NUCLEOTIDE SEQUENCE [LARGE SCALE GENOMIC DNA]</scope>
    <source>
        <strain evidence="4 5">DY32-46</strain>
    </source>
</reference>
<dbReference type="PROSITE" id="PS50113">
    <property type="entry name" value="PAC"/>
    <property type="match status" value="1"/>
</dbReference>
<dbReference type="EMBL" id="CP031165">
    <property type="protein sequence ID" value="AXV08511.1"/>
    <property type="molecule type" value="Genomic_DNA"/>
</dbReference>
<dbReference type="CDD" id="cd01949">
    <property type="entry name" value="GGDEF"/>
    <property type="match status" value="1"/>
</dbReference>
<feature type="domain" description="EAL" evidence="2">
    <location>
        <begin position="543"/>
        <end position="786"/>
    </location>
</feature>
<dbReference type="Gene3D" id="3.20.20.450">
    <property type="entry name" value="EAL domain"/>
    <property type="match status" value="1"/>
</dbReference>
<evidence type="ECO:0000259" key="1">
    <source>
        <dbReference type="PROSITE" id="PS50113"/>
    </source>
</evidence>
<dbReference type="InterPro" id="IPR029787">
    <property type="entry name" value="Nucleotide_cyclase"/>
</dbReference>
<evidence type="ECO:0000313" key="4">
    <source>
        <dbReference type="EMBL" id="AXV08511.1"/>
    </source>
</evidence>
<feature type="domain" description="GGDEF" evidence="3">
    <location>
        <begin position="401"/>
        <end position="534"/>
    </location>
</feature>
<dbReference type="SUPFAM" id="SSF55781">
    <property type="entry name" value="GAF domain-like"/>
    <property type="match status" value="1"/>
</dbReference>
<dbReference type="InterPro" id="IPR043128">
    <property type="entry name" value="Rev_trsase/Diguanyl_cyclase"/>
</dbReference>
<evidence type="ECO:0000259" key="3">
    <source>
        <dbReference type="PROSITE" id="PS50887"/>
    </source>
</evidence>
<dbReference type="InterPro" id="IPR029016">
    <property type="entry name" value="GAF-like_dom_sf"/>
</dbReference>
<dbReference type="Gene3D" id="3.30.70.270">
    <property type="match status" value="1"/>
</dbReference>
<dbReference type="SMART" id="SM00267">
    <property type="entry name" value="GGDEF"/>
    <property type="match status" value="1"/>
</dbReference>